<feature type="transmembrane region" description="Helical" evidence="14">
    <location>
        <begin position="498"/>
        <end position="521"/>
    </location>
</feature>
<feature type="transmembrane region" description="Helical" evidence="14">
    <location>
        <begin position="40"/>
        <end position="58"/>
    </location>
</feature>
<dbReference type="Pfam" id="PF03706">
    <property type="entry name" value="LPG_synthase_TM"/>
    <property type="match status" value="1"/>
</dbReference>
<feature type="transmembrane region" description="Helical" evidence="14">
    <location>
        <begin position="377"/>
        <end position="398"/>
    </location>
</feature>
<dbReference type="PANTHER" id="PTHR34697">
    <property type="entry name" value="PHOSPHATIDYLGLYCEROL LYSYLTRANSFERASE"/>
    <property type="match status" value="1"/>
</dbReference>
<dbReference type="InterPro" id="IPR051211">
    <property type="entry name" value="PG_lysyltransferase"/>
</dbReference>
<feature type="transmembrane region" description="Helical" evidence="14">
    <location>
        <begin position="443"/>
        <end position="462"/>
    </location>
</feature>
<comment type="similarity">
    <text evidence="2">Belongs to the LPG synthase family.</text>
</comment>
<reference evidence="16" key="2">
    <citation type="journal article" date="2023" name="ISME Commun">
        <title>Characterization of a bloom-associated alphaproteobacterial lineage, 'Candidatus Phycosocius': insights into freshwater algal-bacterial interactions.</title>
        <authorList>
            <person name="Tanabe Y."/>
            <person name="Yamaguchi H."/>
            <person name="Yoshida M."/>
            <person name="Kai A."/>
            <person name="Okazaki Y."/>
        </authorList>
    </citation>
    <scope>NUCLEOTIDE SEQUENCE</scope>
    <source>
        <strain evidence="16">BOTRYCO-1</strain>
    </source>
</reference>
<name>A0ABQ4PYJ8_9PROT</name>
<keyword evidence="6" id="KW-0808">Transferase</keyword>
<evidence type="ECO:0000313" key="17">
    <source>
        <dbReference type="Proteomes" id="UP001161064"/>
    </source>
</evidence>
<keyword evidence="11" id="KW-0046">Antibiotic resistance</keyword>
<evidence type="ECO:0000256" key="11">
    <source>
        <dbReference type="ARBA" id="ARBA00023251"/>
    </source>
</evidence>
<feature type="transmembrane region" description="Helical" evidence="14">
    <location>
        <begin position="235"/>
        <end position="257"/>
    </location>
</feature>
<comment type="subcellular location">
    <subcellularLocation>
        <location evidence="1">Cell membrane</location>
        <topology evidence="1">Multi-pass membrane protein</topology>
    </subcellularLocation>
</comment>
<evidence type="ECO:0000256" key="14">
    <source>
        <dbReference type="SAM" id="Phobius"/>
    </source>
</evidence>
<dbReference type="InterPro" id="IPR016181">
    <property type="entry name" value="Acyl_CoA_acyltransferase"/>
</dbReference>
<sequence>MQSIHQPSIESHEEEVRHAAWRASLMAAWGRMWGIASHPILTAMMSFGLFVVALYVINGEMTRHEMDEFRTALSQVDGISLIGAIGATTLAYAALAFNDRVALRMLGKSLPCARTARASIATYALANSLGYSWVTAGTARMRLYRKWGLLPSEIGALSIVTGSAVQIGGLTAAGLGMMIAAPEIALHGPFHSLFWYGLGLILILPSVFWLVYARYGANQAHINDVILYRPPTGQAVVQMGIAVLEWVFAAGVLYILLPDHGGWSFPAFVAVYVLAGLLGALSGAPGGLGVFEAAILTLAPITQNTPGAAVGLVVYRLIYTFIPLIIGTIILGLDHAAPAARPAAKAARQIGSSLGARLSARLGMTLGEATLELSPRILATLVFSAGLVLLSSVATPALSARMQEIDAWNLRAISDLSHFAASIVGVLLLVVAAGLWRKIAAAWGGAIILLTIGIVFSLAKGLDWEEASILSVILILTLPCGAAFNRKSALGANVLSPAWIAALAGAVAAAGWLALFAYRNVEFRAELWWDFVRDPDAGRSLRALTAACLLTLFVAVWALFTPWRERLKRSTDPADIVRAQTILNKAENPRADANLAFLGDKHFFYSSSGSSFVMYRARGNRWIIYGDPVGLASERHDLIATVKEAAEQAGARPIYYAISREVVPDFAEYGYVVRKIGETAIVDLETFSLVGKSAQNLRTSRNKMARDGVEFSMIPASDTHAYLDEMEPISKAWLSAHRGREKTFSLGSFDRTYLARFPTAIARDASGTMIAFASLWTTPDSQEIAIDLMRHHPDAPHGVMDYLFVEIALWAQKQGYSRFDLAMAPLSGLDDRKGLPFLVRLGAIVFEESEELYGFVGLRRFKDKFNPVWKPLYLCAPPDVMLPAALVDVAVLTSGGLRAMFKGPRQASTKNNSHC</sequence>
<keyword evidence="10 14" id="KW-0472">Membrane</keyword>
<evidence type="ECO:0000259" key="15">
    <source>
        <dbReference type="Pfam" id="PF09924"/>
    </source>
</evidence>
<feature type="transmembrane region" description="Helical" evidence="14">
    <location>
        <begin position="541"/>
        <end position="560"/>
    </location>
</feature>
<keyword evidence="9" id="KW-0443">Lipid metabolism</keyword>
<feature type="transmembrane region" description="Helical" evidence="14">
    <location>
        <begin position="193"/>
        <end position="215"/>
    </location>
</feature>
<dbReference type="Pfam" id="PF09924">
    <property type="entry name" value="LPG_synthase_C"/>
    <property type="match status" value="1"/>
</dbReference>
<feature type="transmembrane region" description="Helical" evidence="14">
    <location>
        <begin position="78"/>
        <end position="97"/>
    </location>
</feature>
<dbReference type="InterPro" id="IPR024320">
    <property type="entry name" value="LPG_synthase_C"/>
</dbReference>
<feature type="transmembrane region" description="Helical" evidence="14">
    <location>
        <begin position="154"/>
        <end position="181"/>
    </location>
</feature>
<proteinExistence type="inferred from homology"/>
<feature type="transmembrane region" description="Helical" evidence="14">
    <location>
        <begin position="269"/>
        <end position="301"/>
    </location>
</feature>
<feature type="transmembrane region" description="Helical" evidence="14">
    <location>
        <begin position="313"/>
        <end position="333"/>
    </location>
</feature>
<evidence type="ECO:0000256" key="10">
    <source>
        <dbReference type="ARBA" id="ARBA00023136"/>
    </source>
</evidence>
<comment type="catalytic activity">
    <reaction evidence="13">
        <text>L-lysyl-tRNA(Lys) + a 1,2-diacyl-sn-glycero-3-phospho-(1'-sn-glycerol) = a 1,2-diacyl-sn-glycero-3-phospho-1'-(3'-O-L-lysyl)-sn-glycerol + tRNA(Lys)</text>
        <dbReference type="Rhea" id="RHEA:10668"/>
        <dbReference type="Rhea" id="RHEA-COMP:9696"/>
        <dbReference type="Rhea" id="RHEA-COMP:9697"/>
        <dbReference type="ChEBI" id="CHEBI:64716"/>
        <dbReference type="ChEBI" id="CHEBI:75792"/>
        <dbReference type="ChEBI" id="CHEBI:78442"/>
        <dbReference type="ChEBI" id="CHEBI:78529"/>
        <dbReference type="EC" id="2.3.2.3"/>
    </reaction>
</comment>
<dbReference type="PANTHER" id="PTHR34697:SF2">
    <property type="entry name" value="PHOSPHATIDYLGLYCEROL LYSYLTRANSFERASE"/>
    <property type="match status" value="1"/>
</dbReference>
<evidence type="ECO:0000256" key="8">
    <source>
        <dbReference type="ARBA" id="ARBA00022989"/>
    </source>
</evidence>
<evidence type="ECO:0000256" key="5">
    <source>
        <dbReference type="ARBA" id="ARBA00022475"/>
    </source>
</evidence>
<comment type="caution">
    <text evidence="16">The sequence shown here is derived from an EMBL/GenBank/DDBJ whole genome shotgun (WGS) entry which is preliminary data.</text>
</comment>
<evidence type="ECO:0000256" key="13">
    <source>
        <dbReference type="ARBA" id="ARBA00047540"/>
    </source>
</evidence>
<keyword evidence="17" id="KW-1185">Reference proteome</keyword>
<evidence type="ECO:0000313" key="16">
    <source>
        <dbReference type="EMBL" id="GIU68082.1"/>
    </source>
</evidence>
<evidence type="ECO:0000256" key="3">
    <source>
        <dbReference type="ARBA" id="ARBA00012014"/>
    </source>
</evidence>
<evidence type="ECO:0000256" key="4">
    <source>
        <dbReference type="ARBA" id="ARBA00021546"/>
    </source>
</evidence>
<evidence type="ECO:0000256" key="2">
    <source>
        <dbReference type="ARBA" id="ARBA00008627"/>
    </source>
</evidence>
<evidence type="ECO:0000256" key="12">
    <source>
        <dbReference type="ARBA" id="ARBA00031899"/>
    </source>
</evidence>
<dbReference type="RefSeq" id="WP_284361659.1">
    <property type="nucleotide sequence ID" value="NZ_BPFZ01000019.1"/>
</dbReference>
<dbReference type="EC" id="2.3.2.3" evidence="3"/>
<dbReference type="Proteomes" id="UP001161064">
    <property type="component" value="Unassembled WGS sequence"/>
</dbReference>
<feature type="domain" description="Phosphatidylglycerol lysyltransferase C-terminal" evidence="15">
    <location>
        <begin position="583"/>
        <end position="876"/>
    </location>
</feature>
<accession>A0ABQ4PYJ8</accession>
<evidence type="ECO:0000256" key="7">
    <source>
        <dbReference type="ARBA" id="ARBA00022692"/>
    </source>
</evidence>
<evidence type="ECO:0000256" key="6">
    <source>
        <dbReference type="ARBA" id="ARBA00022679"/>
    </source>
</evidence>
<organism evidence="16 17">
    <name type="scientific">Candidatus Phycosocius spiralis</name>
    <dbReference type="NCBI Taxonomy" id="2815099"/>
    <lineage>
        <taxon>Bacteria</taxon>
        <taxon>Pseudomonadati</taxon>
        <taxon>Pseudomonadota</taxon>
        <taxon>Alphaproteobacteria</taxon>
        <taxon>Caulobacterales</taxon>
        <taxon>Caulobacterales incertae sedis</taxon>
        <taxon>Candidatus Phycosocius</taxon>
    </lineage>
</organism>
<keyword evidence="8 14" id="KW-1133">Transmembrane helix</keyword>
<reference evidence="16" key="1">
    <citation type="submission" date="2021-05" db="EMBL/GenBank/DDBJ databases">
        <authorList>
            <person name="Tanabe Y."/>
        </authorList>
    </citation>
    <scope>NUCLEOTIDE SEQUENCE</scope>
    <source>
        <strain evidence="16">BOTRYCO-1</strain>
    </source>
</reference>
<feature type="transmembrane region" description="Helical" evidence="14">
    <location>
        <begin position="118"/>
        <end position="134"/>
    </location>
</feature>
<dbReference type="SUPFAM" id="SSF55729">
    <property type="entry name" value="Acyl-CoA N-acyltransferases (Nat)"/>
    <property type="match status" value="1"/>
</dbReference>
<dbReference type="EMBL" id="BPFZ01000019">
    <property type="protein sequence ID" value="GIU68082.1"/>
    <property type="molecule type" value="Genomic_DNA"/>
</dbReference>
<dbReference type="InterPro" id="IPR022791">
    <property type="entry name" value="L-PG_synthase/AglD"/>
</dbReference>
<keyword evidence="5" id="KW-1003">Cell membrane</keyword>
<evidence type="ECO:0000256" key="1">
    <source>
        <dbReference type="ARBA" id="ARBA00004651"/>
    </source>
</evidence>
<feature type="transmembrane region" description="Helical" evidence="14">
    <location>
        <begin position="468"/>
        <end position="486"/>
    </location>
</feature>
<dbReference type="NCBIfam" id="NF033480">
    <property type="entry name" value="bifunc_MprF"/>
    <property type="match status" value="1"/>
</dbReference>
<keyword evidence="7 14" id="KW-0812">Transmembrane</keyword>
<evidence type="ECO:0000256" key="9">
    <source>
        <dbReference type="ARBA" id="ARBA00023098"/>
    </source>
</evidence>
<feature type="transmembrane region" description="Helical" evidence="14">
    <location>
        <begin position="418"/>
        <end position="436"/>
    </location>
</feature>
<protein>
    <recommendedName>
        <fullName evidence="4">Phosphatidylglycerol lysyltransferase</fullName>
        <ecNumber evidence="3">2.3.2.3</ecNumber>
    </recommendedName>
    <alternativeName>
        <fullName evidence="12">Lysylphosphatidylglycerol synthase</fullName>
    </alternativeName>
</protein>
<gene>
    <name evidence="16" type="primary">lpiA</name>
    <name evidence="16" type="ORF">PsB1_2236</name>
</gene>